<evidence type="ECO:0000256" key="2">
    <source>
        <dbReference type="ARBA" id="ARBA00022840"/>
    </source>
</evidence>
<dbReference type="InterPro" id="IPR027417">
    <property type="entry name" value="P-loop_NTPase"/>
</dbReference>
<evidence type="ECO:0000313" key="6">
    <source>
        <dbReference type="EMBL" id="HCE16590.1"/>
    </source>
</evidence>
<evidence type="ECO:0000259" key="5">
    <source>
        <dbReference type="SMART" id="SM00382"/>
    </source>
</evidence>
<dbReference type="SUPFAM" id="SSF52540">
    <property type="entry name" value="P-loop containing nucleoside triphosphate hydrolases"/>
    <property type="match status" value="1"/>
</dbReference>
<keyword evidence="3" id="KW-0238">DNA-binding</keyword>
<dbReference type="CDD" id="cd00009">
    <property type="entry name" value="AAA"/>
    <property type="match status" value="1"/>
</dbReference>
<proteinExistence type="predicted"/>
<feature type="domain" description="AAA+ ATPase" evidence="5">
    <location>
        <begin position="177"/>
        <end position="373"/>
    </location>
</feature>
<organism evidence="6 7">
    <name type="scientific">Anaerolinea thermolimosa</name>
    <dbReference type="NCBI Taxonomy" id="229919"/>
    <lineage>
        <taxon>Bacteria</taxon>
        <taxon>Bacillati</taxon>
        <taxon>Chloroflexota</taxon>
        <taxon>Anaerolineae</taxon>
        <taxon>Anaerolineales</taxon>
        <taxon>Anaerolineaceae</taxon>
        <taxon>Anaerolinea</taxon>
    </lineage>
</organism>
<reference evidence="6 7" key="1">
    <citation type="journal article" date="2018" name="Nat. Biotechnol.">
        <title>A standardized bacterial taxonomy based on genome phylogeny substantially revises the tree of life.</title>
        <authorList>
            <person name="Parks D.H."/>
            <person name="Chuvochina M."/>
            <person name="Waite D.W."/>
            <person name="Rinke C."/>
            <person name="Skarshewski A."/>
            <person name="Chaumeil P.A."/>
            <person name="Hugenholtz P."/>
        </authorList>
    </citation>
    <scope>NUCLEOTIDE SEQUENCE [LARGE SCALE GENOMIC DNA]</scope>
    <source>
        <strain evidence="6">UBA8781</strain>
    </source>
</reference>
<evidence type="ECO:0000256" key="4">
    <source>
        <dbReference type="SAM" id="MobiDB-lite"/>
    </source>
</evidence>
<keyword evidence="1" id="KW-0547">Nucleotide-binding</keyword>
<dbReference type="Proteomes" id="UP000264141">
    <property type="component" value="Unassembled WGS sequence"/>
</dbReference>
<dbReference type="PANTHER" id="PTHR23073">
    <property type="entry name" value="26S PROTEASOME REGULATORY SUBUNIT"/>
    <property type="match status" value="1"/>
</dbReference>
<dbReference type="AlphaFoldDB" id="A0A3D1JDC4"/>
<dbReference type="STRING" id="229919.GCA_001050195_02010"/>
<dbReference type="InterPro" id="IPR050221">
    <property type="entry name" value="26S_Proteasome_ATPase"/>
</dbReference>
<name>A0A3D1JDC4_9CHLR</name>
<evidence type="ECO:0000313" key="7">
    <source>
        <dbReference type="Proteomes" id="UP000264141"/>
    </source>
</evidence>
<dbReference type="Gene3D" id="1.10.8.60">
    <property type="match status" value="1"/>
</dbReference>
<comment type="caution">
    <text evidence="6">The sequence shown here is derived from an EMBL/GenBank/DDBJ whole genome shotgun (WGS) entry which is preliminary data.</text>
</comment>
<dbReference type="GO" id="GO:0003677">
    <property type="term" value="F:DNA binding"/>
    <property type="evidence" value="ECO:0007669"/>
    <property type="project" value="UniProtKB-KW"/>
</dbReference>
<dbReference type="SUPFAM" id="SSF46785">
    <property type="entry name" value="Winged helix' DNA-binding domain"/>
    <property type="match status" value="1"/>
</dbReference>
<dbReference type="InterPro" id="IPR036390">
    <property type="entry name" value="WH_DNA-bd_sf"/>
</dbReference>
<dbReference type="EMBL" id="DPBP01000007">
    <property type="protein sequence ID" value="HCE16590.1"/>
    <property type="molecule type" value="Genomic_DNA"/>
</dbReference>
<accession>A0A3D1JDC4</accession>
<sequence length="453" mass="50743">MTNVPARTTGKPATGSIAPAPSASVPFTPPPLMNLEDTGLSPLWLQDLVLKVMYFQGYLTGYKIAEEVALPFSGVVDQILEALKREKLIEVRSSQMGLGEGAYLYAITGAGIARAREALERSQYAGPAPVPLNVYIDSIRKQARTRMTVTNRMMRQVLSNLVLSETTFQNLGPAVNSGTSIFLYGPPGNGKTSVARAIGSMIQTQSIFIPYAIYVDGQVIKLYDSVNHTLAEEDEGTHGGTSSLRAGSRRDTRWVRIRRPFIVTGGELTLAGLDLVFDDTLKYYEAPFQVKANGGILLIDDFGRQMVRPRDLLNRWIVPLENRIDYLTLHTGRKIEIPFDVLVVFSTNLPPKDLVDEAFLRRLRHKIEIVDPTYEEYREIFRRVAAAKGVTYSDQGLAYLLQEWYIKPDRKLRASHPRDLCDQILDIAQYLNVEPAMSRELIDRAARSFFVDL</sequence>
<dbReference type="InterPro" id="IPR003593">
    <property type="entry name" value="AAA+_ATPase"/>
</dbReference>
<evidence type="ECO:0000256" key="1">
    <source>
        <dbReference type="ARBA" id="ARBA00022741"/>
    </source>
</evidence>
<dbReference type="Gene3D" id="3.40.50.300">
    <property type="entry name" value="P-loop containing nucleotide triphosphate hydrolases"/>
    <property type="match status" value="2"/>
</dbReference>
<keyword evidence="2" id="KW-0067">ATP-binding</keyword>
<dbReference type="GO" id="GO:0005524">
    <property type="term" value="F:ATP binding"/>
    <property type="evidence" value="ECO:0007669"/>
    <property type="project" value="UniProtKB-KW"/>
</dbReference>
<feature type="region of interest" description="Disordered" evidence="4">
    <location>
        <begin position="1"/>
        <end position="22"/>
    </location>
</feature>
<dbReference type="SMART" id="SM00382">
    <property type="entry name" value="AAA"/>
    <property type="match status" value="1"/>
</dbReference>
<gene>
    <name evidence="6" type="ORF">DEQ80_01895</name>
</gene>
<evidence type="ECO:0000256" key="3">
    <source>
        <dbReference type="ARBA" id="ARBA00023125"/>
    </source>
</evidence>
<protein>
    <submittedName>
        <fullName evidence="6">AAA family ATPase</fullName>
    </submittedName>
</protein>